<dbReference type="Proteomes" id="UP000032233">
    <property type="component" value="Unassembled WGS sequence"/>
</dbReference>
<feature type="non-terminal residue" evidence="1">
    <location>
        <position position="89"/>
    </location>
</feature>
<organism evidence="1 2">
    <name type="scientific">Dethiosulfatarculus sandiegensis</name>
    <dbReference type="NCBI Taxonomy" id="1429043"/>
    <lineage>
        <taxon>Bacteria</taxon>
        <taxon>Pseudomonadati</taxon>
        <taxon>Thermodesulfobacteriota</taxon>
        <taxon>Desulfarculia</taxon>
        <taxon>Desulfarculales</taxon>
        <taxon>Desulfarculaceae</taxon>
        <taxon>Dethiosulfatarculus</taxon>
    </lineage>
</organism>
<protein>
    <submittedName>
        <fullName evidence="1">Uncharacterized protein</fullName>
    </submittedName>
</protein>
<keyword evidence="2" id="KW-1185">Reference proteome</keyword>
<accession>A0A0D2JQ56</accession>
<name>A0A0D2JQ56_9BACT</name>
<sequence>MAHYVGLDVSLDETSICALDENGNTVWQGKTSSKPEAIAKALSVKAPEAIKIGFETGPLSTWHWHSFKEIGLPVVCLDARHAKAALSMP</sequence>
<dbReference type="InParanoid" id="A0A0D2JQ56"/>
<dbReference type="AlphaFoldDB" id="A0A0D2JQ56"/>
<proteinExistence type="predicted"/>
<gene>
    <name evidence="1" type="ORF">X474_23380</name>
</gene>
<evidence type="ECO:0000313" key="1">
    <source>
        <dbReference type="EMBL" id="KIX11615.1"/>
    </source>
</evidence>
<comment type="caution">
    <text evidence="1">The sequence shown here is derived from an EMBL/GenBank/DDBJ whole genome shotgun (WGS) entry which is preliminary data.</text>
</comment>
<dbReference type="EMBL" id="AZAC01000051">
    <property type="protein sequence ID" value="KIX11615.1"/>
    <property type="molecule type" value="Genomic_DNA"/>
</dbReference>
<dbReference type="STRING" id="1429043.X474_23380"/>
<evidence type="ECO:0000313" key="2">
    <source>
        <dbReference type="Proteomes" id="UP000032233"/>
    </source>
</evidence>
<reference evidence="1 2" key="1">
    <citation type="submission" date="2013-11" db="EMBL/GenBank/DDBJ databases">
        <title>Metagenomic analysis of a methanogenic consortium involved in long chain n-alkane degradation.</title>
        <authorList>
            <person name="Davidova I.A."/>
            <person name="Callaghan A.V."/>
            <person name="Wawrik B."/>
            <person name="Pruitt S."/>
            <person name="Marks C."/>
            <person name="Duncan K.E."/>
            <person name="Suflita J.M."/>
        </authorList>
    </citation>
    <scope>NUCLEOTIDE SEQUENCE [LARGE SCALE GENOMIC DNA]</scope>
    <source>
        <strain evidence="1 2">SPR</strain>
    </source>
</reference>